<dbReference type="EC" id="5.1.1.1" evidence="4"/>
<dbReference type="Proteomes" id="UP001317322">
    <property type="component" value="Chromosome"/>
</dbReference>
<feature type="active site" description="Proton acceptor; specific for L-alanine" evidence="4">
    <location>
        <position position="276"/>
    </location>
</feature>
<dbReference type="SUPFAM" id="SSF50621">
    <property type="entry name" value="Alanine racemase C-terminal domain-like"/>
    <property type="match status" value="1"/>
</dbReference>
<feature type="active site" description="Proton acceptor; specific for D-alanine" evidence="4">
    <location>
        <position position="49"/>
    </location>
</feature>
<feature type="binding site" evidence="4">
    <location>
        <position position="324"/>
    </location>
    <ligand>
        <name>substrate</name>
    </ligand>
</feature>
<gene>
    <name evidence="6" type="primary">alr</name>
    <name evidence="6" type="ORF">NP075_02725</name>
</gene>
<protein>
    <recommendedName>
        <fullName evidence="4">Alanine racemase</fullName>
        <ecNumber evidence="4">5.1.1.1</ecNumber>
    </recommendedName>
</protein>
<sequence>MSTTLCPPGAAGVAAVDRTRPVLTVRLDAVAHNTRLLAGSARRLMAVVKADGFGLGAVDVARTALGNGADALGVATLTEAVELRLAGVDAPLLSWLDAPGADLSDAVLHGVDVAVPSVAHLDAAVAAARRLGRVVHVHLYLDCGAARDGCPPELWPGLCTAARRAEVAGTVRVGGVMGHLACAAGLDVEANAAATVRFVRGVEHAHAAGLRPALRHLGATAAVLGLPAARFDLSRVGAGLVGIDPTGRFPVLRAAAQVTAPVVQVRDVGAGVGVGYDHTYVTTAPTRLALLPLGYADGLPVTASGRAEVLVHGRRRPLAGRVSMDQVVVDVGDLSVRPGDVVTVIGTGDDAAPTLTEWAGWAGTLPHELLTGLGRRLVRRVVPAPPTSRPSALEEHP</sequence>
<dbReference type="PANTHER" id="PTHR30511">
    <property type="entry name" value="ALANINE RACEMASE"/>
    <property type="match status" value="1"/>
</dbReference>
<reference evidence="6 7" key="1">
    <citation type="submission" date="2022-07" db="EMBL/GenBank/DDBJ databases">
        <title>Novel species in genus cellulomonas.</title>
        <authorList>
            <person name="Ye L."/>
        </authorList>
    </citation>
    <scope>NUCLEOTIDE SEQUENCE [LARGE SCALE GENOMIC DNA]</scope>
    <source>
        <strain evidence="7">zg-Y908</strain>
    </source>
</reference>
<proteinExistence type="inferred from homology"/>
<feature type="binding site" evidence="4">
    <location>
        <position position="147"/>
    </location>
    <ligand>
        <name>substrate</name>
    </ligand>
</feature>
<dbReference type="SMART" id="SM01005">
    <property type="entry name" value="Ala_racemase_C"/>
    <property type="match status" value="1"/>
</dbReference>
<dbReference type="InterPro" id="IPR011079">
    <property type="entry name" value="Ala_racemase_C"/>
</dbReference>
<keyword evidence="2 4" id="KW-0663">Pyridoxal phosphate</keyword>
<dbReference type="EMBL" id="CP101989">
    <property type="protein sequence ID" value="UUI65670.1"/>
    <property type="molecule type" value="Genomic_DNA"/>
</dbReference>
<evidence type="ECO:0000256" key="2">
    <source>
        <dbReference type="ARBA" id="ARBA00022898"/>
    </source>
</evidence>
<evidence type="ECO:0000256" key="3">
    <source>
        <dbReference type="ARBA" id="ARBA00023235"/>
    </source>
</evidence>
<evidence type="ECO:0000259" key="5">
    <source>
        <dbReference type="SMART" id="SM01005"/>
    </source>
</evidence>
<organism evidence="6 7">
    <name type="scientific">Cellulomonas wangsupingiae</name>
    <dbReference type="NCBI Taxonomy" id="2968085"/>
    <lineage>
        <taxon>Bacteria</taxon>
        <taxon>Bacillati</taxon>
        <taxon>Actinomycetota</taxon>
        <taxon>Actinomycetes</taxon>
        <taxon>Micrococcales</taxon>
        <taxon>Cellulomonadaceae</taxon>
        <taxon>Cellulomonas</taxon>
    </lineage>
</organism>
<evidence type="ECO:0000313" key="7">
    <source>
        <dbReference type="Proteomes" id="UP001317322"/>
    </source>
</evidence>
<dbReference type="InterPro" id="IPR001608">
    <property type="entry name" value="Ala_racemase_N"/>
</dbReference>
<evidence type="ECO:0000313" key="6">
    <source>
        <dbReference type="EMBL" id="UUI65670.1"/>
    </source>
</evidence>
<dbReference type="RefSeq" id="WP_227566302.1">
    <property type="nucleotide sequence ID" value="NZ_CP101989.1"/>
</dbReference>
<dbReference type="Gene3D" id="2.40.37.10">
    <property type="entry name" value="Lyase, Ornithine Decarboxylase, Chain A, domain 1"/>
    <property type="match status" value="1"/>
</dbReference>
<name>A0ABY5K6S0_9CELL</name>
<comment type="catalytic activity">
    <reaction evidence="4">
        <text>L-alanine = D-alanine</text>
        <dbReference type="Rhea" id="RHEA:20249"/>
        <dbReference type="ChEBI" id="CHEBI:57416"/>
        <dbReference type="ChEBI" id="CHEBI:57972"/>
        <dbReference type="EC" id="5.1.1.1"/>
    </reaction>
</comment>
<dbReference type="GO" id="GO:0008784">
    <property type="term" value="F:alanine racemase activity"/>
    <property type="evidence" value="ECO:0007669"/>
    <property type="project" value="UniProtKB-EC"/>
</dbReference>
<dbReference type="CDD" id="cd00430">
    <property type="entry name" value="PLPDE_III_AR"/>
    <property type="match status" value="1"/>
</dbReference>
<feature type="domain" description="Alanine racemase C-terminal" evidence="5">
    <location>
        <begin position="255"/>
        <end position="382"/>
    </location>
</feature>
<comment type="pathway">
    <text evidence="4">Amino-acid biosynthesis; D-alanine biosynthesis; D-alanine from L-alanine: step 1/1.</text>
</comment>
<evidence type="ECO:0000256" key="1">
    <source>
        <dbReference type="ARBA" id="ARBA00001933"/>
    </source>
</evidence>
<dbReference type="Pfam" id="PF00842">
    <property type="entry name" value="Ala_racemase_C"/>
    <property type="match status" value="1"/>
</dbReference>
<dbReference type="PANTHER" id="PTHR30511:SF0">
    <property type="entry name" value="ALANINE RACEMASE, CATABOLIC-RELATED"/>
    <property type="match status" value="1"/>
</dbReference>
<comment type="function">
    <text evidence="4">Catalyzes the interconversion of L-alanine and D-alanine. May also act on other amino acids.</text>
</comment>
<dbReference type="SUPFAM" id="SSF51419">
    <property type="entry name" value="PLP-binding barrel"/>
    <property type="match status" value="1"/>
</dbReference>
<dbReference type="InterPro" id="IPR000821">
    <property type="entry name" value="Ala_racemase"/>
</dbReference>
<feature type="modified residue" description="N6-(pyridoxal phosphate)lysine" evidence="4">
    <location>
        <position position="49"/>
    </location>
</feature>
<dbReference type="HAMAP" id="MF_01201">
    <property type="entry name" value="Ala_racemase"/>
    <property type="match status" value="1"/>
</dbReference>
<dbReference type="NCBIfam" id="TIGR00492">
    <property type="entry name" value="alr"/>
    <property type="match status" value="1"/>
</dbReference>
<evidence type="ECO:0000256" key="4">
    <source>
        <dbReference type="HAMAP-Rule" id="MF_01201"/>
    </source>
</evidence>
<dbReference type="Gene3D" id="3.20.20.10">
    <property type="entry name" value="Alanine racemase"/>
    <property type="match status" value="1"/>
</dbReference>
<comment type="cofactor">
    <cofactor evidence="1 4">
        <name>pyridoxal 5'-phosphate</name>
        <dbReference type="ChEBI" id="CHEBI:597326"/>
    </cofactor>
</comment>
<keyword evidence="3 4" id="KW-0413">Isomerase</keyword>
<dbReference type="PRINTS" id="PR00992">
    <property type="entry name" value="ALARACEMASE"/>
</dbReference>
<dbReference type="InterPro" id="IPR009006">
    <property type="entry name" value="Ala_racemase/Decarboxylase_C"/>
</dbReference>
<keyword evidence="7" id="KW-1185">Reference proteome</keyword>
<dbReference type="InterPro" id="IPR029066">
    <property type="entry name" value="PLP-binding_barrel"/>
</dbReference>
<comment type="similarity">
    <text evidence="4">Belongs to the alanine racemase family.</text>
</comment>
<accession>A0ABY5K6S0</accession>
<dbReference type="Pfam" id="PF01168">
    <property type="entry name" value="Ala_racemase_N"/>
    <property type="match status" value="1"/>
</dbReference>